<accession>M0M2B7</accession>
<feature type="transmembrane region" description="Helical" evidence="1">
    <location>
        <begin position="126"/>
        <end position="149"/>
    </location>
</feature>
<sequence>MSSNANDERLPFIAGAVTGAAAWVVGYLVTYLIVATDIRESPLHQAVEAFDGEAATYEMVGWVFYNAHLVDTVFRDVPLLGTHAATYIGSEQGFTPVLYAAPVGLLLAAGIGLATYRGVSAPTDGLLAGMTALPGYLVLTVAGVFLFEVTVGGASGAPDTIPAIILAGVIYPAVFTGTGGAIAAALADRT</sequence>
<dbReference type="OrthoDB" id="270777at2157"/>
<keyword evidence="1" id="KW-1133">Transmembrane helix</keyword>
<dbReference type="EMBL" id="AOMA01000082">
    <property type="protein sequence ID" value="EMA39513.1"/>
    <property type="molecule type" value="Genomic_DNA"/>
</dbReference>
<dbReference type="AlphaFoldDB" id="M0M2B7"/>
<feature type="transmembrane region" description="Helical" evidence="1">
    <location>
        <begin position="97"/>
        <end position="114"/>
    </location>
</feature>
<feature type="transmembrane region" description="Helical" evidence="1">
    <location>
        <begin position="12"/>
        <end position="34"/>
    </location>
</feature>
<feature type="domain" description="DUF7978" evidence="2">
    <location>
        <begin position="4"/>
        <end position="185"/>
    </location>
</feature>
<keyword evidence="4" id="KW-1185">Reference proteome</keyword>
<keyword evidence="1" id="KW-0472">Membrane</keyword>
<evidence type="ECO:0000256" key="1">
    <source>
        <dbReference type="SAM" id="Phobius"/>
    </source>
</evidence>
<organism evidence="3 4">
    <name type="scientific">Halobiforma nitratireducens JCM 10879</name>
    <dbReference type="NCBI Taxonomy" id="1227454"/>
    <lineage>
        <taxon>Archaea</taxon>
        <taxon>Methanobacteriati</taxon>
        <taxon>Methanobacteriota</taxon>
        <taxon>Stenosarchaea group</taxon>
        <taxon>Halobacteria</taxon>
        <taxon>Halobacteriales</taxon>
        <taxon>Natrialbaceae</taxon>
        <taxon>Halobiforma</taxon>
    </lineage>
</organism>
<reference evidence="3 4" key="1">
    <citation type="journal article" date="2014" name="PLoS Genet.">
        <title>Phylogenetically driven sequencing of extremely halophilic archaea reveals strategies for static and dynamic osmo-response.</title>
        <authorList>
            <person name="Becker E.A."/>
            <person name="Seitzer P.M."/>
            <person name="Tritt A."/>
            <person name="Larsen D."/>
            <person name="Krusor M."/>
            <person name="Yao A.I."/>
            <person name="Wu D."/>
            <person name="Madern D."/>
            <person name="Eisen J.A."/>
            <person name="Darling A.E."/>
            <person name="Facciotti M.T."/>
        </authorList>
    </citation>
    <scope>NUCLEOTIDE SEQUENCE [LARGE SCALE GENOMIC DNA]</scope>
    <source>
        <strain evidence="3 4">JCM 10879</strain>
    </source>
</reference>
<name>M0M2B7_9EURY</name>
<feature type="transmembrane region" description="Helical" evidence="1">
    <location>
        <begin position="161"/>
        <end position="187"/>
    </location>
</feature>
<dbReference type="Pfam" id="PF25933">
    <property type="entry name" value="DUF7978"/>
    <property type="match status" value="1"/>
</dbReference>
<proteinExistence type="predicted"/>
<dbReference type="RefSeq" id="WP_006672669.1">
    <property type="nucleotide sequence ID" value="NZ_AOMA01000082.1"/>
</dbReference>
<dbReference type="PATRIC" id="fig|1227454.3.peg.1764"/>
<evidence type="ECO:0000313" key="3">
    <source>
        <dbReference type="EMBL" id="EMA39513.1"/>
    </source>
</evidence>
<dbReference type="InterPro" id="IPR058284">
    <property type="entry name" value="DUF7978"/>
</dbReference>
<comment type="caution">
    <text evidence="3">The sequence shown here is derived from an EMBL/GenBank/DDBJ whole genome shotgun (WGS) entry which is preliminary data.</text>
</comment>
<evidence type="ECO:0000259" key="2">
    <source>
        <dbReference type="Pfam" id="PF25933"/>
    </source>
</evidence>
<dbReference type="STRING" id="1227454.C446_08701"/>
<keyword evidence="1" id="KW-0812">Transmembrane</keyword>
<protein>
    <recommendedName>
        <fullName evidence="2">DUF7978 domain-containing protein</fullName>
    </recommendedName>
</protein>
<dbReference type="eggNOG" id="arCOG06413">
    <property type="taxonomic scope" value="Archaea"/>
</dbReference>
<dbReference type="Proteomes" id="UP000011607">
    <property type="component" value="Unassembled WGS sequence"/>
</dbReference>
<evidence type="ECO:0000313" key="4">
    <source>
        <dbReference type="Proteomes" id="UP000011607"/>
    </source>
</evidence>
<gene>
    <name evidence="3" type="ORF">C446_08701</name>
</gene>